<reference evidence="7" key="1">
    <citation type="submission" date="2022-10" db="EMBL/GenBank/DDBJ databases">
        <title>Puccinia triticina Genome sequencing and assembly.</title>
        <authorList>
            <person name="Li C."/>
        </authorList>
    </citation>
    <scope>NUCLEOTIDE SEQUENCE</scope>
    <source>
        <strain evidence="7">Pt15</strain>
    </source>
</reference>
<keyword evidence="3" id="KW-0238">DNA-binding</keyword>
<protein>
    <recommendedName>
        <fullName evidence="9">F-box domain-containing protein</fullName>
    </recommendedName>
</protein>
<feature type="compositionally biased region" description="Basic and acidic residues" evidence="6">
    <location>
        <begin position="130"/>
        <end position="145"/>
    </location>
</feature>
<feature type="region of interest" description="Disordered" evidence="6">
    <location>
        <begin position="128"/>
        <end position="158"/>
    </location>
</feature>
<accession>A0ABY7CH27</accession>
<keyword evidence="8" id="KW-1185">Reference proteome</keyword>
<dbReference type="RefSeq" id="XP_053020086.1">
    <property type="nucleotide sequence ID" value="XM_053168829.1"/>
</dbReference>
<dbReference type="EMBL" id="CP110425">
    <property type="protein sequence ID" value="WAQ84531.1"/>
    <property type="molecule type" value="Genomic_DNA"/>
</dbReference>
<dbReference type="InterPro" id="IPR040223">
    <property type="entry name" value="PAR_bZIP"/>
</dbReference>
<evidence type="ECO:0000256" key="6">
    <source>
        <dbReference type="SAM" id="MobiDB-lite"/>
    </source>
</evidence>
<evidence type="ECO:0000256" key="2">
    <source>
        <dbReference type="ARBA" id="ARBA00023015"/>
    </source>
</evidence>
<evidence type="ECO:0000256" key="4">
    <source>
        <dbReference type="ARBA" id="ARBA00023163"/>
    </source>
</evidence>
<comment type="subcellular location">
    <subcellularLocation>
        <location evidence="1">Nucleus</location>
    </subcellularLocation>
</comment>
<dbReference type="PANTHER" id="PTHR11988:SF27">
    <property type="entry name" value="GH27708P"/>
    <property type="match status" value="1"/>
</dbReference>
<dbReference type="GeneID" id="77809724"/>
<dbReference type="Proteomes" id="UP001164743">
    <property type="component" value="Chromosome 5A"/>
</dbReference>
<evidence type="ECO:0000256" key="5">
    <source>
        <dbReference type="ARBA" id="ARBA00023242"/>
    </source>
</evidence>
<keyword evidence="4" id="KW-0804">Transcription</keyword>
<name>A0ABY7CH27_9BASI</name>
<dbReference type="PANTHER" id="PTHR11988">
    <property type="entry name" value="THYROTROPH EMBRYONIC FACTOR RELATED"/>
    <property type="match status" value="1"/>
</dbReference>
<organism evidence="7 8">
    <name type="scientific">Puccinia triticina</name>
    <dbReference type="NCBI Taxonomy" id="208348"/>
    <lineage>
        <taxon>Eukaryota</taxon>
        <taxon>Fungi</taxon>
        <taxon>Dikarya</taxon>
        <taxon>Basidiomycota</taxon>
        <taxon>Pucciniomycotina</taxon>
        <taxon>Pucciniomycetes</taxon>
        <taxon>Pucciniales</taxon>
        <taxon>Pucciniaceae</taxon>
        <taxon>Puccinia</taxon>
    </lineage>
</organism>
<evidence type="ECO:0000256" key="3">
    <source>
        <dbReference type="ARBA" id="ARBA00023125"/>
    </source>
</evidence>
<evidence type="ECO:0000256" key="1">
    <source>
        <dbReference type="ARBA" id="ARBA00004123"/>
    </source>
</evidence>
<evidence type="ECO:0000313" key="7">
    <source>
        <dbReference type="EMBL" id="WAQ84531.1"/>
    </source>
</evidence>
<sequence length="494" mass="56316">MVCTRSSASRKQTRALLTDLPAELLKNIIDHFISSEQHYDWYDERLQDIRFKAKYNLQFKKDYTSIFSELKLSWPEGLPSNPLLPLCLVNRTFGKYAQQALFTHVTLVDQGQACLFYQALTSPSLSQDSSELRLDEHRRRSEENQAARNAPASPIDDQYPPASLAHLVRSLEFKFIGPCSMGRGGGSLMCEILRACPFVENITIATSFLTRCQEPILDALASRPLIKSFVLIENPNKCNLVFTWPADQVMARVFTQWDLLETVELIRFHNLSLSFEPADSLLPALNCGMNGRDLRMILNGSRASLRKLQLCNPDVWLHRPGLYRILTECISPALESLTLEVDDQWGKAVYHEEDARPELDPGLLDHIFKTSSTLSNLKKLSFAGNLVGKEFFNFLPQSIVQLTWDRCEISFEAFAQALTSHIVPSQLDAPSDAETRLARWLPELKCCSIYNLPYPRGSAEDMIKAELRARHVYEIHDRPYYGSDSDRVYSPYQR</sequence>
<evidence type="ECO:0000313" key="8">
    <source>
        <dbReference type="Proteomes" id="UP001164743"/>
    </source>
</evidence>
<keyword evidence="2" id="KW-0805">Transcription regulation</keyword>
<evidence type="ECO:0008006" key="9">
    <source>
        <dbReference type="Google" id="ProtNLM"/>
    </source>
</evidence>
<keyword evidence="5" id="KW-0539">Nucleus</keyword>
<proteinExistence type="predicted"/>
<gene>
    <name evidence="7" type="ORF">PtA15_5A101</name>
</gene>